<keyword evidence="4" id="KW-1185">Reference proteome</keyword>
<feature type="compositionally biased region" description="Basic and acidic residues" evidence="1">
    <location>
        <begin position="14"/>
        <end position="28"/>
    </location>
</feature>
<keyword evidence="2" id="KW-0812">Transmembrane</keyword>
<comment type="caution">
    <text evidence="3">The sequence shown here is derived from an EMBL/GenBank/DDBJ whole genome shotgun (WGS) entry which is preliminary data.</text>
</comment>
<sequence length="147" mass="16629">MWGLARVATPQQQTRKDQQEHNDEDHPIQGRHAGRGSAAQRRQARRTRKARQLGWRVWLTQGWRRWWTPSPALSLPFVCLELAALLVLSTALLLSSRLLAVDAFTSIWSSAMLLPFALSTLRDVVFLIGPARTPARDDQSNEEHPSA</sequence>
<dbReference type="Proteomes" id="UP000521922">
    <property type="component" value="Unassembled WGS sequence"/>
</dbReference>
<accession>A0A7Y9J228</accession>
<evidence type="ECO:0000256" key="1">
    <source>
        <dbReference type="SAM" id="MobiDB-lite"/>
    </source>
</evidence>
<protein>
    <submittedName>
        <fullName evidence="3">Uncharacterized protein</fullName>
    </submittedName>
</protein>
<keyword evidence="2" id="KW-1133">Transmembrane helix</keyword>
<evidence type="ECO:0000256" key="2">
    <source>
        <dbReference type="SAM" id="Phobius"/>
    </source>
</evidence>
<proteinExistence type="predicted"/>
<feature type="region of interest" description="Disordered" evidence="1">
    <location>
        <begin position="1"/>
        <end position="50"/>
    </location>
</feature>
<reference evidence="3 4" key="1">
    <citation type="submission" date="2020-07" db="EMBL/GenBank/DDBJ databases">
        <title>Sequencing the genomes of 1000 actinobacteria strains.</title>
        <authorList>
            <person name="Klenk H.-P."/>
        </authorList>
    </citation>
    <scope>NUCLEOTIDE SEQUENCE [LARGE SCALE GENOMIC DNA]</scope>
    <source>
        <strain evidence="3 4">DSM 7487</strain>
    </source>
</reference>
<evidence type="ECO:0000313" key="3">
    <source>
        <dbReference type="EMBL" id="NYD23694.1"/>
    </source>
</evidence>
<dbReference type="AlphaFoldDB" id="A0A7Y9J228"/>
<organism evidence="3 4">
    <name type="scientific">Kineococcus aurantiacus</name>
    <dbReference type="NCBI Taxonomy" id="37633"/>
    <lineage>
        <taxon>Bacteria</taxon>
        <taxon>Bacillati</taxon>
        <taxon>Actinomycetota</taxon>
        <taxon>Actinomycetes</taxon>
        <taxon>Kineosporiales</taxon>
        <taxon>Kineosporiaceae</taxon>
        <taxon>Kineococcus</taxon>
    </lineage>
</organism>
<feature type="transmembrane region" description="Helical" evidence="2">
    <location>
        <begin position="107"/>
        <end position="128"/>
    </location>
</feature>
<evidence type="ECO:0000313" key="4">
    <source>
        <dbReference type="Proteomes" id="UP000521922"/>
    </source>
</evidence>
<feature type="transmembrane region" description="Helical" evidence="2">
    <location>
        <begin position="73"/>
        <end position="95"/>
    </location>
</feature>
<name>A0A7Y9J228_9ACTN</name>
<dbReference type="RefSeq" id="WP_179753594.1">
    <property type="nucleotide sequence ID" value="NZ_BAAAGN010000046.1"/>
</dbReference>
<dbReference type="EMBL" id="JACCBB010000001">
    <property type="protein sequence ID" value="NYD23694.1"/>
    <property type="molecule type" value="Genomic_DNA"/>
</dbReference>
<gene>
    <name evidence="3" type="ORF">BJ968_003234</name>
</gene>
<keyword evidence="2" id="KW-0472">Membrane</keyword>